<protein>
    <recommendedName>
        <fullName evidence="3">Heme oxygenase</fullName>
    </recommendedName>
</protein>
<evidence type="ECO:0008006" key="3">
    <source>
        <dbReference type="Google" id="ProtNLM"/>
    </source>
</evidence>
<evidence type="ECO:0000313" key="1">
    <source>
        <dbReference type="EMBL" id="EMD82983.1"/>
    </source>
</evidence>
<dbReference type="CDD" id="cd19166">
    <property type="entry name" value="HemeO-bac"/>
    <property type="match status" value="1"/>
</dbReference>
<organism evidence="1 2">
    <name type="scientific">Pacificimonas flava</name>
    <dbReference type="NCBI Taxonomy" id="1234595"/>
    <lineage>
        <taxon>Bacteria</taxon>
        <taxon>Pseudomonadati</taxon>
        <taxon>Pseudomonadota</taxon>
        <taxon>Alphaproteobacteria</taxon>
        <taxon>Sphingomonadales</taxon>
        <taxon>Sphingosinicellaceae</taxon>
        <taxon>Pacificimonas</taxon>
    </lineage>
</organism>
<dbReference type="InterPro" id="IPR016084">
    <property type="entry name" value="Haem_Oase-like_multi-hlx"/>
</dbReference>
<dbReference type="RefSeq" id="WP_008601636.1">
    <property type="nucleotide sequence ID" value="NZ_AMRV01000004.1"/>
</dbReference>
<evidence type="ECO:0000313" key="2">
    <source>
        <dbReference type="Proteomes" id="UP000011717"/>
    </source>
</evidence>
<accession>M2U4S3</accession>
<dbReference type="Gene3D" id="1.20.910.10">
    <property type="entry name" value="Heme oxygenase-like"/>
    <property type="match status" value="1"/>
</dbReference>
<dbReference type="SUPFAM" id="SSF48613">
    <property type="entry name" value="Heme oxygenase-like"/>
    <property type="match status" value="1"/>
</dbReference>
<keyword evidence="2" id="KW-1185">Reference proteome</keyword>
<sequence length="180" mass="19563">MTESTRNLRLYLREHTAADHAETDAAFGSLDLGSRAGYVRFLRAHEAALSALELARGALSWPQELPAPIDAAPLVRKDLAALDTQPSAALAPVRIDDPVGLTYVLAGSRFGNKLIRKSLERAEDSAVRAASSYVGSEDLDAYGRAFFSQLARFDGGDRRDAALQSAHTAFRTFQEAFNRP</sequence>
<proteinExistence type="predicted"/>
<dbReference type="Proteomes" id="UP000011717">
    <property type="component" value="Unassembled WGS sequence"/>
</dbReference>
<dbReference type="AlphaFoldDB" id="M2U4S3"/>
<reference evidence="1 2" key="1">
    <citation type="journal article" date="2013" name="Genome Announc.">
        <title>Draft Genome Sequence of Strain JLT2015T, Belonging to the Family Sphingomonadaceae of the Alphaproteobacteria.</title>
        <authorList>
            <person name="Tang K."/>
            <person name="Liu K."/>
            <person name="Li S."/>
            <person name="Jiao N."/>
        </authorList>
    </citation>
    <scope>NUCLEOTIDE SEQUENCE [LARGE SCALE GENOMIC DNA]</scope>
    <source>
        <strain evidence="1 2">JLT2015</strain>
    </source>
</reference>
<name>M2U4S3_9SPHN</name>
<dbReference type="EMBL" id="AMRV01000004">
    <property type="protein sequence ID" value="EMD82983.1"/>
    <property type="molecule type" value="Genomic_DNA"/>
</dbReference>
<comment type="caution">
    <text evidence="1">The sequence shown here is derived from an EMBL/GenBank/DDBJ whole genome shotgun (WGS) entry which is preliminary data.</text>
</comment>
<gene>
    <name evidence="1" type="ORF">C725_1581</name>
</gene>
<dbReference type="OrthoDB" id="9149607at2"/>